<dbReference type="Gene3D" id="2.40.30.170">
    <property type="match status" value="1"/>
</dbReference>
<keyword evidence="3" id="KW-0472">Membrane</keyword>
<feature type="domain" description="YknX-like C-terminal permuted SH3-like" evidence="6">
    <location>
        <begin position="336"/>
        <end position="404"/>
    </location>
</feature>
<dbReference type="OrthoDB" id="9789643at2"/>
<evidence type="ECO:0000256" key="2">
    <source>
        <dbReference type="SAM" id="Coils"/>
    </source>
</evidence>
<dbReference type="Pfam" id="PF25989">
    <property type="entry name" value="YknX_C"/>
    <property type="match status" value="1"/>
</dbReference>
<keyword evidence="3" id="KW-1133">Transmembrane helix</keyword>
<dbReference type="Proteomes" id="UP000000393">
    <property type="component" value="Chromosome"/>
</dbReference>
<protein>
    <submittedName>
        <fullName evidence="7">Efflux transporter, RND family, MFP subunit</fullName>
    </submittedName>
</protein>
<dbReference type="Gene3D" id="1.10.287.470">
    <property type="entry name" value="Helix hairpin bin"/>
    <property type="match status" value="1"/>
</dbReference>
<sequence length="409" mass="44570">MEALDKLKIHRTPQKKSSPATKVRHKGWLLFIALLAGIAVIYLAFPGVFNSRTEVAIGTVSLSYPAQEYTLFNATGYVVPQTKADIASKATGRLEVLEVEEGNHVKKGDIIARLENQDVLASKEQAQANVAVARAGLLEAQAELKDATLALKRAKALVDKKFINRETYDTAVARHDKASAAVQSAKANILAAQARYQEAKVAVEYTLIRAPFDGVILEKYADLGDVVAPFSSTIESKGAVASMADMRTLQVEADVSESNLMQVKVNQPCEIQLDALPGERFRGRVHMIVPTVDRTKATILVKVSFVDLDDRILPDMSARVAFLSKPLSPREQKPYIVVPSSAIIREEGQAYAFRVNDNEIAHKIPVTLEKQLDKKRVIVAQGLQQGDKVVLNPSADLPEGAQVAPKGDS</sequence>
<dbReference type="Pfam" id="PF25973">
    <property type="entry name" value="BSH_CzcB"/>
    <property type="match status" value="1"/>
</dbReference>
<evidence type="ECO:0000256" key="3">
    <source>
        <dbReference type="SAM" id="Phobius"/>
    </source>
</evidence>
<gene>
    <name evidence="7" type="ordered locus">Nwat_0877</name>
</gene>
<keyword evidence="8" id="KW-1185">Reference proteome</keyword>
<feature type="domain" description="CusB-like beta-barrel" evidence="4">
    <location>
        <begin position="251"/>
        <end position="323"/>
    </location>
</feature>
<dbReference type="RefSeq" id="WP_013219926.1">
    <property type="nucleotide sequence ID" value="NC_014315.1"/>
</dbReference>
<feature type="transmembrane region" description="Helical" evidence="3">
    <location>
        <begin position="27"/>
        <end position="45"/>
    </location>
</feature>
<evidence type="ECO:0000313" key="7">
    <source>
        <dbReference type="EMBL" id="ADJ27823.1"/>
    </source>
</evidence>
<name>D8K4C6_NITWC</name>
<evidence type="ECO:0000259" key="6">
    <source>
        <dbReference type="Pfam" id="PF25989"/>
    </source>
</evidence>
<accession>D8K4C6</accession>
<reference evidence="7 8" key="1">
    <citation type="submission" date="2010-06" db="EMBL/GenBank/DDBJ databases">
        <title>Complete sequence of chromosome of Nitrosococcus watsoni C-113.</title>
        <authorList>
            <consortium name="US DOE Joint Genome Institute"/>
            <person name="Lucas S."/>
            <person name="Copeland A."/>
            <person name="Lapidus A."/>
            <person name="Cheng J.-F."/>
            <person name="Bruce D."/>
            <person name="Goodwin L."/>
            <person name="Pitluck S."/>
            <person name="Malfatti S.A."/>
            <person name="Chain P.S.G."/>
            <person name="Land M."/>
            <person name="Hauser L."/>
            <person name="Kyrpides N."/>
            <person name="Ivanova N."/>
            <person name="Cambell M.A."/>
            <person name="Heidelberg J.F."/>
            <person name="Klotz M.G."/>
            <person name="Woyke T."/>
        </authorList>
    </citation>
    <scope>NUCLEOTIDE SEQUENCE [LARGE SCALE GENOMIC DNA]</scope>
    <source>
        <strain evidence="7 8">C-113</strain>
    </source>
</reference>
<dbReference type="Gene3D" id="2.40.50.100">
    <property type="match status" value="1"/>
</dbReference>
<evidence type="ECO:0000259" key="5">
    <source>
        <dbReference type="Pfam" id="PF25973"/>
    </source>
</evidence>
<evidence type="ECO:0000259" key="4">
    <source>
        <dbReference type="Pfam" id="PF25954"/>
    </source>
</evidence>
<keyword evidence="2" id="KW-0175">Coiled coil</keyword>
<dbReference type="NCBIfam" id="TIGR01730">
    <property type="entry name" value="RND_mfp"/>
    <property type="match status" value="1"/>
</dbReference>
<keyword evidence="3" id="KW-0812">Transmembrane</keyword>
<dbReference type="AlphaFoldDB" id="D8K4C6"/>
<dbReference type="InterPro" id="IPR058647">
    <property type="entry name" value="BSH_CzcB-like"/>
</dbReference>
<feature type="coiled-coil region" evidence="2">
    <location>
        <begin position="123"/>
        <end position="157"/>
    </location>
</feature>
<comment type="similarity">
    <text evidence="1">Belongs to the membrane fusion protein (MFP) (TC 8.A.1) family.</text>
</comment>
<dbReference type="SUPFAM" id="SSF111369">
    <property type="entry name" value="HlyD-like secretion proteins"/>
    <property type="match status" value="1"/>
</dbReference>
<dbReference type="InterPro" id="IPR006143">
    <property type="entry name" value="RND_pump_MFP"/>
</dbReference>
<dbReference type="STRING" id="105559.Nwat_0877"/>
<dbReference type="FunFam" id="2.40.30.170:FF:000010">
    <property type="entry name" value="Efflux RND transporter periplasmic adaptor subunit"/>
    <property type="match status" value="1"/>
</dbReference>
<dbReference type="PANTHER" id="PTHR30469:SF15">
    <property type="entry name" value="HLYD FAMILY OF SECRETION PROTEINS"/>
    <property type="match status" value="1"/>
</dbReference>
<evidence type="ECO:0000256" key="1">
    <source>
        <dbReference type="ARBA" id="ARBA00009477"/>
    </source>
</evidence>
<dbReference type="PANTHER" id="PTHR30469">
    <property type="entry name" value="MULTIDRUG RESISTANCE PROTEIN MDTA"/>
    <property type="match status" value="1"/>
</dbReference>
<dbReference type="InterPro" id="IPR058792">
    <property type="entry name" value="Beta-barrel_RND_2"/>
</dbReference>
<dbReference type="eggNOG" id="COG0845">
    <property type="taxonomic scope" value="Bacteria"/>
</dbReference>
<feature type="domain" description="CzcB-like barrel-sandwich hybrid" evidence="5">
    <location>
        <begin position="84"/>
        <end position="228"/>
    </location>
</feature>
<dbReference type="InterPro" id="IPR058637">
    <property type="entry name" value="YknX-like_C"/>
</dbReference>
<dbReference type="EMBL" id="CP002086">
    <property type="protein sequence ID" value="ADJ27823.1"/>
    <property type="molecule type" value="Genomic_DNA"/>
</dbReference>
<evidence type="ECO:0000313" key="8">
    <source>
        <dbReference type="Proteomes" id="UP000000393"/>
    </source>
</evidence>
<organism evidence="7 8">
    <name type="scientific">Nitrosococcus watsoni (strain C-113)</name>
    <dbReference type="NCBI Taxonomy" id="105559"/>
    <lineage>
        <taxon>Bacteria</taxon>
        <taxon>Pseudomonadati</taxon>
        <taxon>Pseudomonadota</taxon>
        <taxon>Gammaproteobacteria</taxon>
        <taxon>Chromatiales</taxon>
        <taxon>Chromatiaceae</taxon>
        <taxon>Nitrosococcus</taxon>
    </lineage>
</organism>
<dbReference type="GO" id="GO:1990281">
    <property type="term" value="C:efflux pump complex"/>
    <property type="evidence" value="ECO:0007669"/>
    <property type="project" value="TreeGrafter"/>
</dbReference>
<dbReference type="KEGG" id="nwa:Nwat_0877"/>
<dbReference type="GO" id="GO:0015562">
    <property type="term" value="F:efflux transmembrane transporter activity"/>
    <property type="evidence" value="ECO:0007669"/>
    <property type="project" value="TreeGrafter"/>
</dbReference>
<dbReference type="HOGENOM" id="CLU_018816_1_2_6"/>
<dbReference type="Pfam" id="PF25954">
    <property type="entry name" value="Beta-barrel_RND_2"/>
    <property type="match status" value="1"/>
</dbReference>
<proteinExistence type="inferred from homology"/>
<dbReference type="Gene3D" id="2.40.420.20">
    <property type="match status" value="1"/>
</dbReference>